<dbReference type="AlphaFoldDB" id="A0A8T0R0N9"/>
<sequence length="380" mass="41840">MPKLMAPPTTTTAGLTHGEEGRCARPLSLEPLKLEDGDHTGVEESPVEQRHPSSATTTFARPPAERRHPSSSTTTSPRPPAERRHPSSSTTTSPRPPAERRHPSSSMTTSPRPPAERRHPLTIDDPFSSATGGATAPSWLALHIQAQRFKPSIDRRRPHRCGDAEVQLGVKAGASCSSPAPTRRRHHCEDTEVQPDEEAGMVPPPTASPREHRSEMRRSTAPAGLTSSHHKMPSRQGRGAACMKPRSRSASWRMSTSSVQVQAATSARPATSCCWQEAKKLQAHAWRGKLRRTSYIYVFASPTQDPSVPRTRIFPQNHFASDLLPRHFINSVQLADSTSTTHLYYDYYDAVRDRRGRTTQAGAADVPATSHRLMDRRGHG</sequence>
<dbReference type="Proteomes" id="UP000823388">
    <property type="component" value="Chromosome 6N"/>
</dbReference>
<gene>
    <name evidence="2" type="ORF">PVAP13_6NG238200</name>
</gene>
<feature type="region of interest" description="Disordered" evidence="1">
    <location>
        <begin position="1"/>
        <end position="132"/>
    </location>
</feature>
<evidence type="ECO:0000313" key="2">
    <source>
        <dbReference type="EMBL" id="KAG2579122.1"/>
    </source>
</evidence>
<proteinExistence type="predicted"/>
<reference evidence="2" key="1">
    <citation type="submission" date="2020-05" db="EMBL/GenBank/DDBJ databases">
        <title>WGS assembly of Panicum virgatum.</title>
        <authorList>
            <person name="Lovell J.T."/>
            <person name="Jenkins J."/>
            <person name="Shu S."/>
            <person name="Juenger T.E."/>
            <person name="Schmutz J."/>
        </authorList>
    </citation>
    <scope>NUCLEOTIDE SEQUENCE</scope>
    <source>
        <strain evidence="2">AP13</strain>
    </source>
</reference>
<dbReference type="EMBL" id="CM029048">
    <property type="protein sequence ID" value="KAG2579122.1"/>
    <property type="molecule type" value="Genomic_DNA"/>
</dbReference>
<feature type="region of interest" description="Disordered" evidence="1">
    <location>
        <begin position="357"/>
        <end position="380"/>
    </location>
</feature>
<name>A0A8T0R0N9_PANVG</name>
<accession>A0A8T0R0N9</accession>
<evidence type="ECO:0000313" key="3">
    <source>
        <dbReference type="Proteomes" id="UP000823388"/>
    </source>
</evidence>
<organism evidence="2 3">
    <name type="scientific">Panicum virgatum</name>
    <name type="common">Blackwell switchgrass</name>
    <dbReference type="NCBI Taxonomy" id="38727"/>
    <lineage>
        <taxon>Eukaryota</taxon>
        <taxon>Viridiplantae</taxon>
        <taxon>Streptophyta</taxon>
        <taxon>Embryophyta</taxon>
        <taxon>Tracheophyta</taxon>
        <taxon>Spermatophyta</taxon>
        <taxon>Magnoliopsida</taxon>
        <taxon>Liliopsida</taxon>
        <taxon>Poales</taxon>
        <taxon>Poaceae</taxon>
        <taxon>PACMAD clade</taxon>
        <taxon>Panicoideae</taxon>
        <taxon>Panicodae</taxon>
        <taxon>Paniceae</taxon>
        <taxon>Panicinae</taxon>
        <taxon>Panicum</taxon>
        <taxon>Panicum sect. Hiantes</taxon>
    </lineage>
</organism>
<feature type="compositionally biased region" description="Basic and acidic residues" evidence="1">
    <location>
        <begin position="32"/>
        <end position="51"/>
    </location>
</feature>
<evidence type="ECO:0000256" key="1">
    <source>
        <dbReference type="SAM" id="MobiDB-lite"/>
    </source>
</evidence>
<comment type="caution">
    <text evidence="2">The sequence shown here is derived from an EMBL/GenBank/DDBJ whole genome shotgun (WGS) entry which is preliminary data.</text>
</comment>
<feature type="region of interest" description="Disordered" evidence="1">
    <location>
        <begin position="173"/>
        <end position="255"/>
    </location>
</feature>
<protein>
    <submittedName>
        <fullName evidence="2">Uncharacterized protein</fullName>
    </submittedName>
</protein>
<feature type="compositionally biased region" description="Basic and acidic residues" evidence="1">
    <location>
        <begin position="209"/>
        <end position="218"/>
    </location>
</feature>
<keyword evidence="3" id="KW-1185">Reference proteome</keyword>